<keyword evidence="3" id="KW-1185">Reference proteome</keyword>
<accession>A0AAV9MJ56</accession>
<evidence type="ECO:0000313" key="2">
    <source>
        <dbReference type="EMBL" id="KAK4738038.1"/>
    </source>
</evidence>
<dbReference type="Proteomes" id="UP001311915">
    <property type="component" value="Unassembled WGS sequence"/>
</dbReference>
<comment type="caution">
    <text evidence="2">The sequence shown here is derived from an EMBL/GenBank/DDBJ whole genome shotgun (WGS) entry which is preliminary data.</text>
</comment>
<feature type="compositionally biased region" description="Polar residues" evidence="1">
    <location>
        <begin position="30"/>
        <end position="39"/>
    </location>
</feature>
<name>A0AAV9MJ56_9SOLN</name>
<evidence type="ECO:0000256" key="1">
    <source>
        <dbReference type="SAM" id="MobiDB-lite"/>
    </source>
</evidence>
<gene>
    <name evidence="2" type="ORF">R3W88_001735</name>
</gene>
<protein>
    <submittedName>
        <fullName evidence="2">Uncharacterized protein</fullName>
    </submittedName>
</protein>
<proteinExistence type="predicted"/>
<dbReference type="EMBL" id="JAWPEI010000001">
    <property type="protein sequence ID" value="KAK4738038.1"/>
    <property type="molecule type" value="Genomic_DNA"/>
</dbReference>
<organism evidence="2 3">
    <name type="scientific">Solanum pinnatisectum</name>
    <name type="common">tansyleaf nightshade</name>
    <dbReference type="NCBI Taxonomy" id="50273"/>
    <lineage>
        <taxon>Eukaryota</taxon>
        <taxon>Viridiplantae</taxon>
        <taxon>Streptophyta</taxon>
        <taxon>Embryophyta</taxon>
        <taxon>Tracheophyta</taxon>
        <taxon>Spermatophyta</taxon>
        <taxon>Magnoliopsida</taxon>
        <taxon>eudicotyledons</taxon>
        <taxon>Gunneridae</taxon>
        <taxon>Pentapetalae</taxon>
        <taxon>asterids</taxon>
        <taxon>lamiids</taxon>
        <taxon>Solanales</taxon>
        <taxon>Solanaceae</taxon>
        <taxon>Solanoideae</taxon>
        <taxon>Solaneae</taxon>
        <taxon>Solanum</taxon>
    </lineage>
</organism>
<feature type="region of interest" description="Disordered" evidence="1">
    <location>
        <begin position="15"/>
        <end position="51"/>
    </location>
</feature>
<sequence length="51" mass="5859">MAVVRWYRRRHGILSKKKLKRRNKSESSLNKNRSSNGDVGSSAELKKSSLN</sequence>
<evidence type="ECO:0000313" key="3">
    <source>
        <dbReference type="Proteomes" id="UP001311915"/>
    </source>
</evidence>
<reference evidence="2 3" key="1">
    <citation type="submission" date="2023-10" db="EMBL/GenBank/DDBJ databases">
        <title>Genome-Wide Identification Analysis in wild type Solanum Pinnatisectum Reveals Some Genes Defensing Phytophthora Infestans.</title>
        <authorList>
            <person name="Sun C."/>
        </authorList>
    </citation>
    <scope>NUCLEOTIDE SEQUENCE [LARGE SCALE GENOMIC DNA]</scope>
    <source>
        <strain evidence="2">LQN</strain>
        <tissue evidence="2">Leaf</tissue>
    </source>
</reference>
<dbReference type="AlphaFoldDB" id="A0AAV9MJ56"/>